<keyword evidence="5" id="KW-1185">Reference proteome</keyword>
<dbReference type="GO" id="GO:0008757">
    <property type="term" value="F:S-adenosylmethionine-dependent methyltransferase activity"/>
    <property type="evidence" value="ECO:0007669"/>
    <property type="project" value="InterPro"/>
</dbReference>
<dbReference type="PANTHER" id="PTHR44068:SF11">
    <property type="entry name" value="GERANYL DIPHOSPHATE 2-C-METHYLTRANSFERASE"/>
    <property type="match status" value="1"/>
</dbReference>
<dbReference type="AlphaFoldDB" id="A0A4V2UN52"/>
<name>A0A4V2UN52_9PROT</name>
<feature type="domain" description="Methyltransferase type 11" evidence="3">
    <location>
        <begin position="58"/>
        <end position="152"/>
    </location>
</feature>
<dbReference type="Gene3D" id="3.40.50.150">
    <property type="entry name" value="Vaccinia Virus protein VP39"/>
    <property type="match status" value="1"/>
</dbReference>
<dbReference type="EMBL" id="SLZW01000010">
    <property type="protein sequence ID" value="TCS60681.1"/>
    <property type="molecule type" value="Genomic_DNA"/>
</dbReference>
<reference evidence="4 5" key="1">
    <citation type="submission" date="2019-03" db="EMBL/GenBank/DDBJ databases">
        <title>Genomic Encyclopedia of Type Strains, Phase IV (KMG-IV): sequencing the most valuable type-strain genomes for metagenomic binning, comparative biology and taxonomic classification.</title>
        <authorList>
            <person name="Goeker M."/>
        </authorList>
    </citation>
    <scope>NUCLEOTIDE SEQUENCE [LARGE SCALE GENOMIC DNA]</scope>
    <source>
        <strain evidence="4 5">DSM 101688</strain>
    </source>
</reference>
<evidence type="ECO:0000256" key="1">
    <source>
        <dbReference type="ARBA" id="ARBA00022679"/>
    </source>
</evidence>
<evidence type="ECO:0000313" key="4">
    <source>
        <dbReference type="EMBL" id="TCS60681.1"/>
    </source>
</evidence>
<dbReference type="RefSeq" id="WP_132939980.1">
    <property type="nucleotide sequence ID" value="NZ_CP119676.1"/>
</dbReference>
<comment type="caution">
    <text evidence="4">The sequence shown here is derived from an EMBL/GenBank/DDBJ whole genome shotgun (WGS) entry which is preliminary data.</text>
</comment>
<sequence length="289" mass="31919">MARGGFTRNARPGMTGEASGGLPSYRRWRARALGMATDRIERRLVLELAAPKAGMRALDVGCGDGELSREIHRRTGECIGIDRDPAMIDQARRPVRGEKHGPFLVGDGARLPFADGAFDLLIAVTVLCVAPERNGVIDEMVRVLRPGGRLVIGELGAWSLWAMVRRWRGIFGNPLWRNAHFFTPDDLRRRLRRSGLEIKEMRGAVYYPPCDLAARLCAPFDLHFSRLLGPLGAAFLAVAAEKTPSGSTPTFRSREPSGRPLSIFLLLFDFFTHLCPIASDSNVKFKPLG</sequence>
<gene>
    <name evidence="4" type="ORF">EDD55_110158</name>
</gene>
<dbReference type="SUPFAM" id="SSF53335">
    <property type="entry name" value="S-adenosyl-L-methionine-dependent methyltransferases"/>
    <property type="match status" value="1"/>
</dbReference>
<dbReference type="GO" id="GO:0032259">
    <property type="term" value="P:methylation"/>
    <property type="evidence" value="ECO:0007669"/>
    <property type="project" value="UniProtKB-KW"/>
</dbReference>
<dbReference type="InterPro" id="IPR050447">
    <property type="entry name" value="Erg6_SMT_methyltransf"/>
</dbReference>
<dbReference type="InterPro" id="IPR013216">
    <property type="entry name" value="Methyltransf_11"/>
</dbReference>
<protein>
    <submittedName>
        <fullName evidence="4">Methyltransferase family protein</fullName>
    </submittedName>
</protein>
<dbReference type="Proteomes" id="UP000295304">
    <property type="component" value="Unassembled WGS sequence"/>
</dbReference>
<organism evidence="4 5">
    <name type="scientific">Varunaivibrio sulfuroxidans</name>
    <dbReference type="NCBI Taxonomy" id="1773489"/>
    <lineage>
        <taxon>Bacteria</taxon>
        <taxon>Pseudomonadati</taxon>
        <taxon>Pseudomonadota</taxon>
        <taxon>Alphaproteobacteria</taxon>
        <taxon>Rhodospirillales</taxon>
        <taxon>Magnetovibrionaceae</taxon>
        <taxon>Varunaivibrio</taxon>
    </lineage>
</organism>
<dbReference type="InterPro" id="IPR029063">
    <property type="entry name" value="SAM-dependent_MTases_sf"/>
</dbReference>
<evidence type="ECO:0000313" key="5">
    <source>
        <dbReference type="Proteomes" id="UP000295304"/>
    </source>
</evidence>
<dbReference type="Pfam" id="PF08241">
    <property type="entry name" value="Methyltransf_11"/>
    <property type="match status" value="1"/>
</dbReference>
<accession>A0A4V2UN52</accession>
<evidence type="ECO:0000259" key="3">
    <source>
        <dbReference type="Pfam" id="PF08241"/>
    </source>
</evidence>
<dbReference type="CDD" id="cd02440">
    <property type="entry name" value="AdoMet_MTases"/>
    <property type="match status" value="1"/>
</dbReference>
<proteinExistence type="predicted"/>
<feature type="region of interest" description="Disordered" evidence="2">
    <location>
        <begin position="1"/>
        <end position="21"/>
    </location>
</feature>
<keyword evidence="4" id="KW-0489">Methyltransferase</keyword>
<evidence type="ECO:0000256" key="2">
    <source>
        <dbReference type="SAM" id="MobiDB-lite"/>
    </source>
</evidence>
<dbReference type="OrthoDB" id="7171187at2"/>
<dbReference type="PANTHER" id="PTHR44068">
    <property type="entry name" value="ZGC:194242"/>
    <property type="match status" value="1"/>
</dbReference>
<keyword evidence="1 4" id="KW-0808">Transferase</keyword>